<keyword evidence="1" id="KW-1133">Transmembrane helix</keyword>
<dbReference type="EMBL" id="KL662127">
    <property type="protein sequence ID" value="KFM26205.1"/>
    <property type="molecule type" value="Genomic_DNA"/>
</dbReference>
<evidence type="ECO:0000313" key="3">
    <source>
        <dbReference type="EMBL" id="RMZ56616.1"/>
    </source>
</evidence>
<dbReference type="AlphaFoldDB" id="A0A087SKF1"/>
<reference evidence="5" key="2">
    <citation type="journal article" date="2018" name="Algal Res.">
        <title>Characterization of plant carbon substrate utilization by Auxenochlorella protothecoides.</title>
        <authorList>
            <person name="Vogler B.W."/>
            <person name="Starkenburg S.R."/>
            <person name="Sudasinghe N."/>
            <person name="Schambach J.Y."/>
            <person name="Rollin J.A."/>
            <person name="Pattathil S."/>
            <person name="Barry A.N."/>
        </authorList>
    </citation>
    <scope>NUCLEOTIDE SEQUENCE [LARGE SCALE GENOMIC DNA]</scope>
    <source>
        <strain evidence="5">UTEX 25</strain>
    </source>
</reference>
<protein>
    <submittedName>
        <fullName evidence="2">Uncharacterized protein</fullName>
    </submittedName>
</protein>
<evidence type="ECO:0000313" key="5">
    <source>
        <dbReference type="Proteomes" id="UP000279271"/>
    </source>
</evidence>
<dbReference type="Proteomes" id="UP000028924">
    <property type="component" value="Unassembled WGS sequence"/>
</dbReference>
<dbReference type="eggNOG" id="ENOG502T1YV">
    <property type="taxonomic scope" value="Eukaryota"/>
</dbReference>
<dbReference type="GeneID" id="23616089"/>
<gene>
    <name evidence="3" type="ORF">APUTEX25_002705</name>
    <name evidence="2" type="ORF">F751_4698</name>
</gene>
<name>A0A087SKF1_AUXPR</name>
<keyword evidence="1" id="KW-0472">Membrane</keyword>
<evidence type="ECO:0000313" key="4">
    <source>
        <dbReference type="Proteomes" id="UP000028924"/>
    </source>
</evidence>
<evidence type="ECO:0000256" key="1">
    <source>
        <dbReference type="SAM" id="Phobius"/>
    </source>
</evidence>
<sequence length="68" mass="6875">MNQSVYVSLSLIGLVGIVGAGVAVGSGVGMMTMQLAAAEQQEQAKAVAHTPVERKITVSKGFAASAEQ</sequence>
<proteinExistence type="predicted"/>
<reference evidence="2 4" key="1">
    <citation type="journal article" date="2014" name="BMC Genomics">
        <title>Oil accumulation mechanisms of the oleaginous microalga Chlorella protothecoides revealed through its genome, transcriptomes, and proteomes.</title>
        <authorList>
            <person name="Gao C."/>
            <person name="Wang Y."/>
            <person name="Shen Y."/>
            <person name="Yan D."/>
            <person name="He X."/>
            <person name="Dai J."/>
            <person name="Wu Q."/>
        </authorList>
    </citation>
    <scope>NUCLEOTIDE SEQUENCE [LARGE SCALE GENOMIC DNA]</scope>
    <source>
        <strain evidence="2 4">0710</strain>
    </source>
</reference>
<dbReference type="KEGG" id="apro:F751_4698"/>
<reference evidence="3" key="3">
    <citation type="submission" date="2018-10" db="EMBL/GenBank/DDBJ databases">
        <authorList>
            <person name="Hovde B."/>
            <person name="Zhang X."/>
        </authorList>
    </citation>
    <scope>NUCLEOTIDE SEQUENCE [LARGE SCALE GENOMIC DNA]</scope>
    <source>
        <strain evidence="3">UTEX 25</strain>
    </source>
</reference>
<dbReference type="EMBL" id="QOKY01000135">
    <property type="protein sequence ID" value="RMZ56616.1"/>
    <property type="molecule type" value="Genomic_DNA"/>
</dbReference>
<dbReference type="Proteomes" id="UP000279271">
    <property type="component" value="Unassembled WGS sequence"/>
</dbReference>
<reference evidence="3" key="4">
    <citation type="submission" date="2018-11" db="EMBL/GenBank/DDBJ databases">
        <title>Characterization of plant carbon substrate utilization by Auxenochlorella protothecoides.</title>
        <authorList>
            <person name="Vogler B.W."/>
            <person name="Starkenburg S.R."/>
            <person name="Sudasinghe N."/>
            <person name="Schambach J.Y."/>
            <person name="Rollin J.A."/>
            <person name="Pattathil S."/>
            <person name="Barry A.N."/>
        </authorList>
    </citation>
    <scope>NUCLEOTIDE SEQUENCE [LARGE SCALE GENOMIC DNA]</scope>
    <source>
        <strain evidence="3">UTEX 25</strain>
    </source>
</reference>
<evidence type="ECO:0000313" key="2">
    <source>
        <dbReference type="EMBL" id="KFM26205.1"/>
    </source>
</evidence>
<accession>A0A087SKF1</accession>
<feature type="transmembrane region" description="Helical" evidence="1">
    <location>
        <begin position="6"/>
        <end position="25"/>
    </location>
</feature>
<keyword evidence="4" id="KW-1185">Reference proteome</keyword>
<keyword evidence="1" id="KW-0812">Transmembrane</keyword>
<organism evidence="2 4">
    <name type="scientific">Auxenochlorella protothecoides</name>
    <name type="common">Green microalga</name>
    <name type="synonym">Chlorella protothecoides</name>
    <dbReference type="NCBI Taxonomy" id="3075"/>
    <lineage>
        <taxon>Eukaryota</taxon>
        <taxon>Viridiplantae</taxon>
        <taxon>Chlorophyta</taxon>
        <taxon>core chlorophytes</taxon>
        <taxon>Trebouxiophyceae</taxon>
        <taxon>Chlorellales</taxon>
        <taxon>Chlorellaceae</taxon>
        <taxon>Auxenochlorella</taxon>
    </lineage>
</organism>
<dbReference type="RefSeq" id="XP_011399101.1">
    <property type="nucleotide sequence ID" value="XM_011400799.1"/>
</dbReference>